<dbReference type="GO" id="GO:0003677">
    <property type="term" value="F:DNA binding"/>
    <property type="evidence" value="ECO:0007669"/>
    <property type="project" value="UniProtKB-UniRule"/>
</dbReference>
<gene>
    <name evidence="6" type="ORF">RCG21_16920</name>
</gene>
<dbReference type="GO" id="GO:0006355">
    <property type="term" value="P:regulation of DNA-templated transcription"/>
    <property type="evidence" value="ECO:0007669"/>
    <property type="project" value="InterPro"/>
</dbReference>
<dbReference type="AlphaFoldDB" id="A0AA90TD42"/>
<dbReference type="Proteomes" id="UP001178888">
    <property type="component" value="Unassembled WGS sequence"/>
</dbReference>
<reference evidence="6" key="1">
    <citation type="submission" date="2023-08" db="EMBL/GenBank/DDBJ databases">
        <title>Nitrogen cycling bacteria in agricultural field soils.</title>
        <authorList>
            <person name="Jang J."/>
        </authorList>
    </citation>
    <scope>NUCLEOTIDE SEQUENCE</scope>
    <source>
        <strain evidence="6">PS3-36</strain>
    </source>
</reference>
<organism evidence="6 7">
    <name type="scientific">Bacillus salipaludis</name>
    <dbReference type="NCBI Taxonomy" id="2547811"/>
    <lineage>
        <taxon>Bacteria</taxon>
        <taxon>Bacillati</taxon>
        <taxon>Bacillota</taxon>
        <taxon>Bacilli</taxon>
        <taxon>Bacillales</taxon>
        <taxon>Bacillaceae</taxon>
        <taxon>Bacillus</taxon>
    </lineage>
</organism>
<evidence type="ECO:0000313" key="7">
    <source>
        <dbReference type="Proteomes" id="UP001178888"/>
    </source>
</evidence>
<dbReference type="EMBL" id="JAVGVR010000001">
    <property type="protein sequence ID" value="MDQ6598017.1"/>
    <property type="molecule type" value="Genomic_DNA"/>
</dbReference>
<protein>
    <recommendedName>
        <fullName evidence="5">OmpR/PhoB-type domain-containing protein</fullName>
    </recommendedName>
</protein>
<dbReference type="GO" id="GO:0000160">
    <property type="term" value="P:phosphorelay signal transduction system"/>
    <property type="evidence" value="ECO:0007669"/>
    <property type="project" value="InterPro"/>
</dbReference>
<evidence type="ECO:0000256" key="4">
    <source>
        <dbReference type="PROSITE-ProRule" id="PRU01091"/>
    </source>
</evidence>
<feature type="domain" description="OmpR/PhoB-type" evidence="5">
    <location>
        <begin position="1"/>
        <end position="27"/>
    </location>
</feature>
<feature type="DNA-binding region" description="OmpR/PhoB-type" evidence="4">
    <location>
        <begin position="1"/>
        <end position="27"/>
    </location>
</feature>
<evidence type="ECO:0000313" key="6">
    <source>
        <dbReference type="EMBL" id="MDQ6598017.1"/>
    </source>
</evidence>
<evidence type="ECO:0000259" key="5">
    <source>
        <dbReference type="PROSITE" id="PS51755"/>
    </source>
</evidence>
<keyword evidence="7" id="KW-1185">Reference proteome</keyword>
<dbReference type="InterPro" id="IPR036388">
    <property type="entry name" value="WH-like_DNA-bd_sf"/>
</dbReference>
<comment type="caution">
    <text evidence="6">The sequence shown here is derived from an EMBL/GenBank/DDBJ whole genome shotgun (WGS) entry which is preliminary data.</text>
</comment>
<accession>A0AA90TD42</accession>
<dbReference type="Gene3D" id="1.10.10.10">
    <property type="entry name" value="Winged helix-like DNA-binding domain superfamily/Winged helix DNA-binding domain"/>
    <property type="match status" value="1"/>
</dbReference>
<evidence type="ECO:0000256" key="2">
    <source>
        <dbReference type="ARBA" id="ARBA00023125"/>
    </source>
</evidence>
<keyword evidence="2 4" id="KW-0238">DNA-binding</keyword>
<sequence>MRKKIENDSARPNFIITEPGIGYRFMINT</sequence>
<dbReference type="SUPFAM" id="SSF46894">
    <property type="entry name" value="C-terminal effector domain of the bipartite response regulators"/>
    <property type="match status" value="1"/>
</dbReference>
<keyword evidence="1" id="KW-0805">Transcription regulation</keyword>
<dbReference type="PROSITE" id="PS51755">
    <property type="entry name" value="OMPR_PHOB"/>
    <property type="match status" value="1"/>
</dbReference>
<proteinExistence type="predicted"/>
<evidence type="ECO:0000256" key="3">
    <source>
        <dbReference type="ARBA" id="ARBA00023163"/>
    </source>
</evidence>
<evidence type="ECO:0000256" key="1">
    <source>
        <dbReference type="ARBA" id="ARBA00023015"/>
    </source>
</evidence>
<name>A0AA90TD42_9BACI</name>
<keyword evidence="3" id="KW-0804">Transcription</keyword>
<dbReference type="InterPro" id="IPR016032">
    <property type="entry name" value="Sig_transdc_resp-reg_C-effctor"/>
</dbReference>
<dbReference type="InterPro" id="IPR001867">
    <property type="entry name" value="OmpR/PhoB-type_DNA-bd"/>
</dbReference>